<keyword evidence="1" id="KW-0472">Membrane</keyword>
<reference evidence="2 3" key="1">
    <citation type="submission" date="2024-04" db="EMBL/GenBank/DDBJ databases">
        <title>Luteolibacter sp. isolated from soil.</title>
        <authorList>
            <person name="An J."/>
        </authorList>
    </citation>
    <scope>NUCLEOTIDE SEQUENCE [LARGE SCALE GENOMIC DNA]</scope>
    <source>
        <strain evidence="2 3">Y139</strain>
    </source>
</reference>
<evidence type="ECO:0000313" key="2">
    <source>
        <dbReference type="EMBL" id="MEK7951770.1"/>
    </source>
</evidence>
<dbReference type="EMBL" id="JBBUKT010000005">
    <property type="protein sequence ID" value="MEK7951770.1"/>
    <property type="molecule type" value="Genomic_DNA"/>
</dbReference>
<sequence>MSHTAQPAAHPPARNARTTVATHIVAAIAMAFLFLTLPARSSPPVPIPPPFLVGNLTAIPVIVQPGTKPNLTWSVKLPASENAADYTFFIRQKQFWSPPVTWDMTDLAPEGESLSALSINPNGAAFELWAVKNGSPPVPYLLDSTACDLNLPITTVTIRTQDTTYAVMPRTRADRPFSVELKISGVISDPGAPERAKGVTLSRHVQSYGATGIGDPLDRTQATLQSQSSITSNGTSTIVINPTEIPGANRAKVRGEERFTIHSVADAQTPASQLDSALVQIWPVADATITGISQGQIISASVPQLTFQLNDLYPSSTTWAHIYKGAPQTGLLGTTIPGSSVVINDSVPANRTIVVTDYSAFLPTDGLYTLELLTKTPFGTDRLARVSFIFQRTGTTITGWRQTHFGTASNTGDTADQNDFDHDGLPNLIEFAFGLDPKQNSAGQLPTPERTGDQITLRFTPPADIAGLLHGVEYSTTLQPGSWSPVPNTGTLPENVFTVSTTGKPRLYLRLTATTP</sequence>
<proteinExistence type="predicted"/>
<name>A0ABU9AWJ8_9BACT</name>
<comment type="caution">
    <text evidence="2">The sequence shown here is derived from an EMBL/GenBank/DDBJ whole genome shotgun (WGS) entry which is preliminary data.</text>
</comment>
<accession>A0ABU9AWJ8</accession>
<keyword evidence="1" id="KW-1133">Transmembrane helix</keyword>
<gene>
    <name evidence="2" type="ORF">WKV53_14730</name>
</gene>
<dbReference type="RefSeq" id="WP_341405497.1">
    <property type="nucleotide sequence ID" value="NZ_JBBUKT010000005.1"/>
</dbReference>
<evidence type="ECO:0000256" key="1">
    <source>
        <dbReference type="SAM" id="Phobius"/>
    </source>
</evidence>
<evidence type="ECO:0000313" key="3">
    <source>
        <dbReference type="Proteomes" id="UP001371305"/>
    </source>
</evidence>
<keyword evidence="3" id="KW-1185">Reference proteome</keyword>
<organism evidence="2 3">
    <name type="scientific">Luteolibacter soli</name>
    <dbReference type="NCBI Taxonomy" id="3135280"/>
    <lineage>
        <taxon>Bacteria</taxon>
        <taxon>Pseudomonadati</taxon>
        <taxon>Verrucomicrobiota</taxon>
        <taxon>Verrucomicrobiia</taxon>
        <taxon>Verrucomicrobiales</taxon>
        <taxon>Verrucomicrobiaceae</taxon>
        <taxon>Luteolibacter</taxon>
    </lineage>
</organism>
<protein>
    <submittedName>
        <fullName evidence="2">Uncharacterized protein</fullName>
    </submittedName>
</protein>
<feature type="transmembrane region" description="Helical" evidence="1">
    <location>
        <begin position="20"/>
        <end position="39"/>
    </location>
</feature>
<dbReference type="Proteomes" id="UP001371305">
    <property type="component" value="Unassembled WGS sequence"/>
</dbReference>
<keyword evidence="1" id="KW-0812">Transmembrane</keyword>